<reference evidence="15 16" key="1">
    <citation type="journal article" date="2012" name="BMC Genomics">
        <title>Comparative genomic analysis of human infective Trypanosoma cruzi lineages with the bat-restricted subspecies T. cruzi marinkellei.</title>
        <authorList>
            <person name="Franzen O."/>
            <person name="Talavera-Lopez C."/>
            <person name="Ochaya S."/>
            <person name="Butler C.E."/>
            <person name="Messenger L.A."/>
            <person name="Lewis M.D."/>
            <person name="Llewellyn M.S."/>
            <person name="Marinkelle C.J."/>
            <person name="Tyler K.M."/>
            <person name="Miles M.A."/>
            <person name="Andersson B."/>
        </authorList>
    </citation>
    <scope>NUCLEOTIDE SEQUENCE [LARGE SCALE GENOMIC DNA]</scope>
    <source>
        <strain evidence="15 16">B7</strain>
    </source>
</reference>
<dbReference type="Proteomes" id="UP000007350">
    <property type="component" value="Unassembled WGS sequence"/>
</dbReference>
<dbReference type="InterPro" id="IPR049560">
    <property type="entry name" value="MeTrfase_RsmB-F_NOP2_cat"/>
</dbReference>
<evidence type="ECO:0000256" key="2">
    <source>
        <dbReference type="ARBA" id="ARBA00022552"/>
    </source>
</evidence>
<feature type="region of interest" description="Disordered" evidence="12">
    <location>
        <begin position="428"/>
        <end position="447"/>
    </location>
</feature>
<feature type="binding site" evidence="11">
    <location>
        <position position="258"/>
    </location>
    <ligand>
        <name>S-adenosyl-L-methionine</name>
        <dbReference type="ChEBI" id="CHEBI:59789"/>
    </ligand>
</feature>
<keyword evidence="13" id="KW-0732">Signal</keyword>
<evidence type="ECO:0000313" key="15">
    <source>
        <dbReference type="EMBL" id="EKF33337.1"/>
    </source>
</evidence>
<dbReference type="GO" id="GO:0005762">
    <property type="term" value="C:mitochondrial large ribosomal subunit"/>
    <property type="evidence" value="ECO:0007669"/>
    <property type="project" value="TreeGrafter"/>
</dbReference>
<evidence type="ECO:0000259" key="14">
    <source>
        <dbReference type="PROSITE" id="PS51686"/>
    </source>
</evidence>
<dbReference type="GO" id="GO:0031167">
    <property type="term" value="P:rRNA methylation"/>
    <property type="evidence" value="ECO:0007669"/>
    <property type="project" value="TreeGrafter"/>
</dbReference>
<sequence>MKESSERCFFFLCVCVFCVCCRMRRAACFPFHPAASFVVSTCRILRLPLLPCHTLKTLLICFCKRVAGGAVLFLPHGCGHKKKKKKKSLFYTFFFYYDFFKCTHVKEEMPPTRRQGARGGALGAKRSAGFEEFYAGVYGTRWPALRKALTAASPKKVLLWNRFCQLPFAKVMGNMKRMDEESLLQVFRGEDGCEVAPPASDAFNVKAYYPLDYASAVVVEQLEVGAFDRVLDVCAASGGNSIGIAQFLSADGALTANEPNHERSARLRRNIREYIPSNYVPVTITTRNAETWYAPSMYHRVLVDAPCSSERYLLQHAGGGPVSLKHWTEQTSLEMSRRGCVLLLRAIETCRPGGRVVYSTRSLSPLENDGVVEDVLRRTRCQVEVHPTTLRNMGEKTRYGHIVLPDTAGGLGPLFFCVIHKVSERREEVDSNDEGEECEYDDENVDP</sequence>
<evidence type="ECO:0000256" key="9">
    <source>
        <dbReference type="ARBA" id="ARBA00042050"/>
    </source>
</evidence>
<dbReference type="InterPro" id="IPR029063">
    <property type="entry name" value="SAM-dependent_MTases_sf"/>
</dbReference>
<evidence type="ECO:0000256" key="13">
    <source>
        <dbReference type="SAM" id="SignalP"/>
    </source>
</evidence>
<evidence type="ECO:0000256" key="5">
    <source>
        <dbReference type="ARBA" id="ARBA00022691"/>
    </source>
</evidence>
<dbReference type="AlphaFoldDB" id="K2NWP8"/>
<feature type="signal peptide" evidence="13">
    <location>
        <begin position="1"/>
        <end position="28"/>
    </location>
</feature>
<keyword evidence="3 11" id="KW-0489">Methyltransferase</keyword>
<evidence type="ECO:0000256" key="1">
    <source>
        <dbReference type="ARBA" id="ARBA00004173"/>
    </source>
</evidence>
<dbReference type="OrthoDB" id="427002at2759"/>
<evidence type="ECO:0000256" key="4">
    <source>
        <dbReference type="ARBA" id="ARBA00022679"/>
    </source>
</evidence>
<evidence type="ECO:0000256" key="10">
    <source>
        <dbReference type="ARBA" id="ARBA00049302"/>
    </source>
</evidence>
<dbReference type="Gene3D" id="6.20.240.40">
    <property type="match status" value="1"/>
</dbReference>
<comment type="caution">
    <text evidence="15">The sequence shown here is derived from an EMBL/GenBank/DDBJ whole genome shotgun (WGS) entry which is preliminary data.</text>
</comment>
<feature type="chain" id="PRO_5003865869" description="NOL1/NOP2/Sun domain family member 4" evidence="13">
    <location>
        <begin position="29"/>
        <end position="447"/>
    </location>
</feature>
<keyword evidence="16" id="KW-1185">Reference proteome</keyword>
<keyword evidence="7" id="KW-0809">Transit peptide</keyword>
<dbReference type="InterPro" id="IPR001678">
    <property type="entry name" value="MeTrfase_RsmB-F_NOP2_dom"/>
</dbReference>
<keyword evidence="2" id="KW-0698">rRNA processing</keyword>
<dbReference type="Gene3D" id="3.40.50.150">
    <property type="entry name" value="Vaccinia Virus protein VP39"/>
    <property type="match status" value="1"/>
</dbReference>
<comment type="similarity">
    <text evidence="11">Belongs to the class I-like SAM-binding methyltransferase superfamily. RsmB/NOP family.</text>
</comment>
<protein>
    <recommendedName>
        <fullName evidence="9">NOL1/NOP2/Sun domain family member 4</fullName>
    </recommendedName>
</protein>
<feature type="binding site" evidence="11">
    <location>
        <position position="304"/>
    </location>
    <ligand>
        <name>S-adenosyl-L-methionine</name>
        <dbReference type="ChEBI" id="CHEBI:59789"/>
    </ligand>
</feature>
<dbReference type="EMBL" id="AHKC01009306">
    <property type="protein sequence ID" value="EKF33337.1"/>
    <property type="molecule type" value="Genomic_DNA"/>
</dbReference>
<dbReference type="GO" id="GO:0003723">
    <property type="term" value="F:RNA binding"/>
    <property type="evidence" value="ECO:0007669"/>
    <property type="project" value="UniProtKB-UniRule"/>
</dbReference>
<evidence type="ECO:0000313" key="16">
    <source>
        <dbReference type="Proteomes" id="UP000007350"/>
    </source>
</evidence>
<dbReference type="CDD" id="cd02440">
    <property type="entry name" value="AdoMet_MTases"/>
    <property type="match status" value="1"/>
</dbReference>
<proteinExistence type="inferred from homology"/>
<comment type="catalytic activity">
    <reaction evidence="10">
        <text>a cytidine in rRNA + S-adenosyl-L-methionine = a 5-methylcytidine in rRNA + S-adenosyl-L-homocysteine + H(+)</text>
        <dbReference type="Rhea" id="RHEA:61484"/>
        <dbReference type="Rhea" id="RHEA-COMP:15836"/>
        <dbReference type="Rhea" id="RHEA-COMP:15837"/>
        <dbReference type="ChEBI" id="CHEBI:15378"/>
        <dbReference type="ChEBI" id="CHEBI:57856"/>
        <dbReference type="ChEBI" id="CHEBI:59789"/>
        <dbReference type="ChEBI" id="CHEBI:74483"/>
        <dbReference type="ChEBI" id="CHEBI:82748"/>
    </reaction>
</comment>
<evidence type="ECO:0000256" key="11">
    <source>
        <dbReference type="PROSITE-ProRule" id="PRU01023"/>
    </source>
</evidence>
<dbReference type="InterPro" id="IPR023267">
    <property type="entry name" value="RCMT"/>
</dbReference>
<dbReference type="GO" id="GO:0008173">
    <property type="term" value="F:RNA methyltransferase activity"/>
    <property type="evidence" value="ECO:0007669"/>
    <property type="project" value="InterPro"/>
</dbReference>
<evidence type="ECO:0000256" key="3">
    <source>
        <dbReference type="ARBA" id="ARBA00022603"/>
    </source>
</evidence>
<organism evidence="15 16">
    <name type="scientific">Trypanosoma cruzi marinkellei</name>
    <dbReference type="NCBI Taxonomy" id="85056"/>
    <lineage>
        <taxon>Eukaryota</taxon>
        <taxon>Discoba</taxon>
        <taxon>Euglenozoa</taxon>
        <taxon>Kinetoplastea</taxon>
        <taxon>Metakinetoplastina</taxon>
        <taxon>Trypanosomatida</taxon>
        <taxon>Trypanosomatidae</taxon>
        <taxon>Trypanosoma</taxon>
        <taxon>Schizotrypanum</taxon>
    </lineage>
</organism>
<dbReference type="PROSITE" id="PS51686">
    <property type="entry name" value="SAM_MT_RSMB_NOP"/>
    <property type="match status" value="1"/>
</dbReference>
<feature type="domain" description="SAM-dependent MTase RsmB/NOP-type" evidence="14">
    <location>
        <begin position="133"/>
        <end position="422"/>
    </location>
</feature>
<gene>
    <name evidence="15" type="ORF">MOQ_002794</name>
</gene>
<keyword evidence="4 11" id="KW-0808">Transferase</keyword>
<keyword evidence="8" id="KW-0496">Mitochondrion</keyword>
<dbReference type="Pfam" id="PF01189">
    <property type="entry name" value="Methyltr_RsmB-F"/>
    <property type="match status" value="1"/>
</dbReference>
<comment type="caution">
    <text evidence="11">Lacks conserved residue(s) required for the propagation of feature annotation.</text>
</comment>
<feature type="compositionally biased region" description="Acidic residues" evidence="12">
    <location>
        <begin position="430"/>
        <end position="447"/>
    </location>
</feature>
<dbReference type="SUPFAM" id="SSF53335">
    <property type="entry name" value="S-adenosyl-L-methionine-dependent methyltransferases"/>
    <property type="match status" value="1"/>
</dbReference>
<comment type="subcellular location">
    <subcellularLocation>
        <location evidence="1">Mitochondrion</location>
    </subcellularLocation>
</comment>
<dbReference type="PANTHER" id="PTHR22808:SF3">
    <property type="entry name" value="5-METHYLCYTOSINE RRNA METHYLTRANSFERASE NSUN4"/>
    <property type="match status" value="1"/>
</dbReference>
<evidence type="ECO:0000256" key="12">
    <source>
        <dbReference type="SAM" id="MobiDB-lite"/>
    </source>
</evidence>
<evidence type="ECO:0000256" key="7">
    <source>
        <dbReference type="ARBA" id="ARBA00022946"/>
    </source>
</evidence>
<accession>K2NWP8</accession>
<dbReference type="PANTHER" id="PTHR22808">
    <property type="entry name" value="NCL1 YEAST -RELATED NOL1/NOP2/FMU SUN DOMAIN-CONTAINING"/>
    <property type="match status" value="1"/>
</dbReference>
<keyword evidence="6 11" id="KW-0694">RNA-binding</keyword>
<keyword evidence="5 11" id="KW-0949">S-adenosyl-L-methionine</keyword>
<evidence type="ECO:0000256" key="8">
    <source>
        <dbReference type="ARBA" id="ARBA00023128"/>
    </source>
</evidence>
<name>K2NWP8_TRYCR</name>
<dbReference type="PRINTS" id="PR02008">
    <property type="entry name" value="RCMTFAMILY"/>
</dbReference>
<evidence type="ECO:0000256" key="6">
    <source>
        <dbReference type="ARBA" id="ARBA00022884"/>
    </source>
</evidence>